<keyword evidence="11" id="KW-1185">Reference proteome</keyword>
<dbReference type="EC" id="2.7.10.2" evidence="2"/>
<proteinExistence type="inferred from homology"/>
<dbReference type="InterPro" id="IPR005702">
    <property type="entry name" value="Wzc-like_C"/>
</dbReference>
<evidence type="ECO:0000256" key="3">
    <source>
        <dbReference type="ARBA" id="ARBA00022679"/>
    </source>
</evidence>
<evidence type="ECO:0000313" key="11">
    <source>
        <dbReference type="Proteomes" id="UP001589818"/>
    </source>
</evidence>
<dbReference type="EMBL" id="JBHLVF010000047">
    <property type="protein sequence ID" value="MFC0395972.1"/>
    <property type="molecule type" value="Genomic_DNA"/>
</dbReference>
<organism evidence="10 11">
    <name type="scientific">Paenibacillus mendelii</name>
    <dbReference type="NCBI Taxonomy" id="206163"/>
    <lineage>
        <taxon>Bacteria</taxon>
        <taxon>Bacillati</taxon>
        <taxon>Bacillota</taxon>
        <taxon>Bacilli</taxon>
        <taxon>Bacillales</taxon>
        <taxon>Paenibacillaceae</taxon>
        <taxon>Paenibacillus</taxon>
    </lineage>
</organism>
<dbReference type="SUPFAM" id="SSF52540">
    <property type="entry name" value="P-loop containing nucleoside triphosphate hydrolases"/>
    <property type="match status" value="1"/>
</dbReference>
<protein>
    <recommendedName>
        <fullName evidence="2">non-specific protein-tyrosine kinase</fullName>
        <ecNumber evidence="2">2.7.10.2</ecNumber>
    </recommendedName>
</protein>
<evidence type="ECO:0000256" key="6">
    <source>
        <dbReference type="ARBA" id="ARBA00022840"/>
    </source>
</evidence>
<keyword evidence="5 10" id="KW-0418">Kinase</keyword>
<dbReference type="Pfam" id="PF13614">
    <property type="entry name" value="AAA_31"/>
    <property type="match status" value="1"/>
</dbReference>
<evidence type="ECO:0000256" key="4">
    <source>
        <dbReference type="ARBA" id="ARBA00022741"/>
    </source>
</evidence>
<keyword evidence="7" id="KW-0829">Tyrosine-protein kinase</keyword>
<evidence type="ECO:0000256" key="8">
    <source>
        <dbReference type="ARBA" id="ARBA00051245"/>
    </source>
</evidence>
<evidence type="ECO:0000259" key="9">
    <source>
        <dbReference type="Pfam" id="PF13614"/>
    </source>
</evidence>
<dbReference type="InterPro" id="IPR050445">
    <property type="entry name" value="Bact_polysacc_biosynth/exp"/>
</dbReference>
<dbReference type="InterPro" id="IPR025669">
    <property type="entry name" value="AAA_dom"/>
</dbReference>
<dbReference type="InterPro" id="IPR027417">
    <property type="entry name" value="P-loop_NTPase"/>
</dbReference>
<feature type="domain" description="AAA" evidence="9">
    <location>
        <begin position="38"/>
        <end position="173"/>
    </location>
</feature>
<dbReference type="RefSeq" id="WP_204817399.1">
    <property type="nucleotide sequence ID" value="NZ_JANHOF010000002.1"/>
</dbReference>
<sequence length="222" mass="24728">MRQSINEKIPLFNPTSPISESYRTLRTNIQFSSIEHQMKVLMVTSATRGEGRTTTVGNLAIAYAKEGKKVLLIDADSKNPTLHQVFTMANRVGLSSVLAGQNNWREVVKETNVQRLSLITSGPDSLEMLGSDMMRDLLIEWREQYDIILFDTPPVLAATDGLVVSTICDGVVMVVIAGKVDRELVKKAKVSLEHVNARLIGVVFNQINRKNVKAKLHYTYGK</sequence>
<keyword evidence="6" id="KW-0067">ATP-binding</keyword>
<evidence type="ECO:0000256" key="1">
    <source>
        <dbReference type="ARBA" id="ARBA00007316"/>
    </source>
</evidence>
<dbReference type="NCBIfam" id="TIGR01007">
    <property type="entry name" value="eps_fam"/>
    <property type="match status" value="1"/>
</dbReference>
<evidence type="ECO:0000256" key="2">
    <source>
        <dbReference type="ARBA" id="ARBA00011903"/>
    </source>
</evidence>
<comment type="catalytic activity">
    <reaction evidence="8">
        <text>L-tyrosyl-[protein] + ATP = O-phospho-L-tyrosyl-[protein] + ADP + H(+)</text>
        <dbReference type="Rhea" id="RHEA:10596"/>
        <dbReference type="Rhea" id="RHEA-COMP:10136"/>
        <dbReference type="Rhea" id="RHEA-COMP:20101"/>
        <dbReference type="ChEBI" id="CHEBI:15378"/>
        <dbReference type="ChEBI" id="CHEBI:30616"/>
        <dbReference type="ChEBI" id="CHEBI:46858"/>
        <dbReference type="ChEBI" id="CHEBI:61978"/>
        <dbReference type="ChEBI" id="CHEBI:456216"/>
        <dbReference type="EC" id="2.7.10.2"/>
    </reaction>
</comment>
<comment type="caution">
    <text evidence="10">The sequence shown here is derived from an EMBL/GenBank/DDBJ whole genome shotgun (WGS) entry which is preliminary data.</text>
</comment>
<evidence type="ECO:0000256" key="5">
    <source>
        <dbReference type="ARBA" id="ARBA00022777"/>
    </source>
</evidence>
<dbReference type="PANTHER" id="PTHR32309:SF13">
    <property type="entry name" value="FERRIC ENTEROBACTIN TRANSPORT PROTEIN FEPE"/>
    <property type="match status" value="1"/>
</dbReference>
<comment type="similarity">
    <text evidence="1">Belongs to the CpsD/CapB family.</text>
</comment>
<name>A0ABV6JJV5_9BACL</name>
<gene>
    <name evidence="10" type="ORF">ACFFJ8_31950</name>
</gene>
<accession>A0ABV6JJV5</accession>
<dbReference type="CDD" id="cd05387">
    <property type="entry name" value="BY-kinase"/>
    <property type="match status" value="1"/>
</dbReference>
<dbReference type="GO" id="GO:0004715">
    <property type="term" value="F:non-membrane spanning protein tyrosine kinase activity"/>
    <property type="evidence" value="ECO:0007669"/>
    <property type="project" value="UniProtKB-EC"/>
</dbReference>
<keyword evidence="4" id="KW-0547">Nucleotide-binding</keyword>
<dbReference type="Proteomes" id="UP001589818">
    <property type="component" value="Unassembled WGS sequence"/>
</dbReference>
<keyword evidence="3 10" id="KW-0808">Transferase</keyword>
<dbReference type="Gene3D" id="3.40.50.300">
    <property type="entry name" value="P-loop containing nucleotide triphosphate hydrolases"/>
    <property type="match status" value="1"/>
</dbReference>
<dbReference type="PANTHER" id="PTHR32309">
    <property type="entry name" value="TYROSINE-PROTEIN KINASE"/>
    <property type="match status" value="1"/>
</dbReference>
<evidence type="ECO:0000256" key="7">
    <source>
        <dbReference type="ARBA" id="ARBA00023137"/>
    </source>
</evidence>
<reference evidence="10 11" key="1">
    <citation type="submission" date="2024-09" db="EMBL/GenBank/DDBJ databases">
        <authorList>
            <person name="Sun Q."/>
            <person name="Mori K."/>
        </authorList>
    </citation>
    <scope>NUCLEOTIDE SEQUENCE [LARGE SCALE GENOMIC DNA]</scope>
    <source>
        <strain evidence="10 11">CCM 4839</strain>
    </source>
</reference>
<evidence type="ECO:0000313" key="10">
    <source>
        <dbReference type="EMBL" id="MFC0395972.1"/>
    </source>
</evidence>